<sequence length="385" mass="44228">MLFSEVLGQKHIKNHLTTSVDKGRIAHAQLFVGPEGCGTLPMALAYAQYLLCNNVNEENSGGNESCNLKFKNFSHPDLHFAFPVTTSNKVKSKPVSNFYLEEWRQLLEQQPYGNLFDWYKLLGVDNKQGQIGVDEAHEIVKSLSLKSYEGGYKVMIIWMAEKMNTPCANKLLKLIEEPPEKTVFILIAEDEEQIINTIRSRCQVLHFPLLSEEVIAEALVKNYHIEKSIASKIAHQSNGNYNKACDLIYQDSEDIQFEKWFVAWVRSAFKAKGNKGAIHDLILWSEEIAKTGRETQKKFLNFCLNYFRQALLLNYKANQLVYLEPKSENFKLEKFAPFVHDNNIMEISHELQEAVYHIERNGNSKIILTDLSIKLTRLLHKKSQA</sequence>
<dbReference type="EMBL" id="JAIUJR010000001">
    <property type="protein sequence ID" value="MCA0131277.1"/>
    <property type="molecule type" value="Genomic_DNA"/>
</dbReference>
<evidence type="ECO:0000313" key="1">
    <source>
        <dbReference type="EMBL" id="MCA0131277.1"/>
    </source>
</evidence>
<dbReference type="Proteomes" id="UP001198901">
    <property type="component" value="Unassembled WGS sequence"/>
</dbReference>
<comment type="caution">
    <text evidence="1">The sequence shown here is derived from an EMBL/GenBank/DDBJ whole genome shotgun (WGS) entry which is preliminary data.</text>
</comment>
<keyword evidence="2" id="KW-1185">Reference proteome</keyword>
<dbReference type="PANTHER" id="PTHR11669">
    <property type="entry name" value="REPLICATION FACTOR C / DNA POLYMERASE III GAMMA-TAU SUBUNIT"/>
    <property type="match status" value="1"/>
</dbReference>
<dbReference type="Gene3D" id="3.40.50.300">
    <property type="entry name" value="P-loop containing nucleotide triphosphate hydrolases"/>
    <property type="match status" value="1"/>
</dbReference>
<evidence type="ECO:0000313" key="2">
    <source>
        <dbReference type="Proteomes" id="UP001198901"/>
    </source>
</evidence>
<proteinExistence type="predicted"/>
<dbReference type="Pfam" id="PF13177">
    <property type="entry name" value="DNA_pol3_delta2"/>
    <property type="match status" value="1"/>
</dbReference>
<organism evidence="1 2">
    <name type="scientific">Winogradskyella alexanderae</name>
    <dbReference type="NCBI Taxonomy" id="2877123"/>
    <lineage>
        <taxon>Bacteria</taxon>
        <taxon>Pseudomonadati</taxon>
        <taxon>Bacteroidota</taxon>
        <taxon>Flavobacteriia</taxon>
        <taxon>Flavobacteriales</taxon>
        <taxon>Flavobacteriaceae</taxon>
        <taxon>Winogradskyella</taxon>
    </lineage>
</organism>
<gene>
    <name evidence="1" type="ORF">LBU54_01685</name>
</gene>
<dbReference type="InterPro" id="IPR027417">
    <property type="entry name" value="P-loop_NTPase"/>
</dbReference>
<dbReference type="PANTHER" id="PTHR11669:SF8">
    <property type="entry name" value="DNA POLYMERASE III SUBUNIT DELTA"/>
    <property type="match status" value="1"/>
</dbReference>
<accession>A0ABS7XMN7</accession>
<dbReference type="RefSeq" id="WP_224524707.1">
    <property type="nucleotide sequence ID" value="NZ_JAIUJR010000001.1"/>
</dbReference>
<dbReference type="SUPFAM" id="SSF52540">
    <property type="entry name" value="P-loop containing nucleoside triphosphate hydrolases"/>
    <property type="match status" value="1"/>
</dbReference>
<name>A0ABS7XMN7_9FLAO</name>
<reference evidence="2" key="1">
    <citation type="submission" date="2023-07" db="EMBL/GenBank/DDBJ databases">
        <authorList>
            <person name="Yue Y."/>
        </authorList>
    </citation>
    <scope>NUCLEOTIDE SEQUENCE [LARGE SCALE GENOMIC DNA]</scope>
    <source>
        <strain evidence="2">D23</strain>
    </source>
</reference>
<dbReference type="InterPro" id="IPR050238">
    <property type="entry name" value="DNA_Rep/Repair_Clamp_Loader"/>
</dbReference>
<protein>
    <submittedName>
        <fullName evidence="1">DNA polymerase III subunit delta</fullName>
    </submittedName>
</protein>